<evidence type="ECO:0000313" key="2">
    <source>
        <dbReference type="Proteomes" id="UP000319313"/>
    </source>
</evidence>
<protein>
    <recommendedName>
        <fullName evidence="3">DUF2281 domain-containing protein</fullName>
    </recommendedName>
</protein>
<accession>A0A552DVF2</accession>
<evidence type="ECO:0000313" key="1">
    <source>
        <dbReference type="EMBL" id="TRU26200.1"/>
    </source>
</evidence>
<dbReference type="AlphaFoldDB" id="A0A552DVF2"/>
<organism evidence="1 2">
    <name type="scientific">Microcystis aeruginosa Ma_SC_T_19800800_S464</name>
    <dbReference type="NCBI Taxonomy" id="2486257"/>
    <lineage>
        <taxon>Bacteria</taxon>
        <taxon>Bacillati</taxon>
        <taxon>Cyanobacteriota</taxon>
        <taxon>Cyanophyceae</taxon>
        <taxon>Oscillatoriophycideae</taxon>
        <taxon>Chroococcales</taxon>
        <taxon>Microcystaceae</taxon>
        <taxon>Microcystis</taxon>
    </lineage>
</organism>
<gene>
    <name evidence="1" type="ORF">EWV81_10370</name>
</gene>
<evidence type="ECO:0008006" key="3">
    <source>
        <dbReference type="Google" id="ProtNLM"/>
    </source>
</evidence>
<sequence length="91" mass="10199">MDRSSIERQQLLEAVNSLPEDALVELASFLDYLHYKSSYQTELITDASSFLLAIAGLGNSGQQDISEQDEEILRHEIDPVSGWNFQPNNSV</sequence>
<comment type="caution">
    <text evidence="1">The sequence shown here is derived from an EMBL/GenBank/DDBJ whole genome shotgun (WGS) entry which is preliminary data.</text>
</comment>
<name>A0A552DVF2_MICAE</name>
<dbReference type="EMBL" id="SFBL01000084">
    <property type="protein sequence ID" value="TRU26200.1"/>
    <property type="molecule type" value="Genomic_DNA"/>
</dbReference>
<proteinExistence type="predicted"/>
<reference evidence="1 2" key="1">
    <citation type="submission" date="2019-01" db="EMBL/GenBank/DDBJ databases">
        <title>Coherence of Microcystis species and biogeography revealed through population genomics.</title>
        <authorList>
            <person name="Perez-Carrascal O.M."/>
            <person name="Terrat Y."/>
            <person name="Giani A."/>
            <person name="Fortin N."/>
            <person name="Tromas N."/>
            <person name="Shapiro B.J."/>
        </authorList>
    </citation>
    <scope>NUCLEOTIDE SEQUENCE [LARGE SCALE GENOMIC DNA]</scope>
    <source>
        <strain evidence="1">Ma_SC_T_19800800_S464</strain>
    </source>
</reference>
<dbReference type="Proteomes" id="UP000319313">
    <property type="component" value="Unassembled WGS sequence"/>
</dbReference>